<evidence type="ECO:0008006" key="4">
    <source>
        <dbReference type="Google" id="ProtNLM"/>
    </source>
</evidence>
<keyword evidence="1" id="KW-0732">Signal</keyword>
<name>A0ABN4Y7C5_9GAMM</name>
<dbReference type="Pfam" id="PF14052">
    <property type="entry name" value="Caps_assemb_Wzi"/>
    <property type="match status" value="1"/>
</dbReference>
<organism evidence="2 3">
    <name type="scientific">Shewanella japonica</name>
    <dbReference type="NCBI Taxonomy" id="93973"/>
    <lineage>
        <taxon>Bacteria</taxon>
        <taxon>Pseudomonadati</taxon>
        <taxon>Pseudomonadota</taxon>
        <taxon>Gammaproteobacteria</taxon>
        <taxon>Alteromonadales</taxon>
        <taxon>Shewanellaceae</taxon>
        <taxon>Shewanella</taxon>
    </lineage>
</organism>
<dbReference type="Proteomes" id="UP000191820">
    <property type="component" value="Chromosome"/>
</dbReference>
<feature type="chain" id="PRO_5047474256" description="Capsule assembly Wzi family protein" evidence="1">
    <location>
        <begin position="39"/>
        <end position="508"/>
    </location>
</feature>
<accession>A0ABN4Y7C5</accession>
<feature type="signal peptide" evidence="1">
    <location>
        <begin position="1"/>
        <end position="38"/>
    </location>
</feature>
<dbReference type="Gene3D" id="2.40.160.130">
    <property type="entry name" value="Capsule assembly protein Wzi"/>
    <property type="match status" value="1"/>
</dbReference>
<evidence type="ECO:0000313" key="2">
    <source>
        <dbReference type="EMBL" id="ARD20416.1"/>
    </source>
</evidence>
<dbReference type="EMBL" id="CP020472">
    <property type="protein sequence ID" value="ARD20416.1"/>
    <property type="molecule type" value="Genomic_DNA"/>
</dbReference>
<protein>
    <recommendedName>
        <fullName evidence="4">Capsule assembly Wzi family protein</fullName>
    </recommendedName>
</protein>
<gene>
    <name evidence="2" type="ORF">SJ2017_0067</name>
</gene>
<proteinExistence type="predicted"/>
<evidence type="ECO:0000256" key="1">
    <source>
        <dbReference type="SAM" id="SignalP"/>
    </source>
</evidence>
<reference evidence="2 3" key="1">
    <citation type="submission" date="2017-03" db="EMBL/GenBank/DDBJ databases">
        <title>Genome sequencing of Shewanella japonica KCTC 22435.</title>
        <authorList>
            <person name="Kim K.M."/>
        </authorList>
    </citation>
    <scope>NUCLEOTIDE SEQUENCE [LARGE SCALE GENOMIC DNA]</scope>
    <source>
        <strain evidence="2 3">KCTC 22435</strain>
    </source>
</reference>
<sequence length="508" mass="57216">MKLSQSLSQKCTLSKRSIRKHLTTLSLAGCCLSASVVAAPWVDTSDIYLRADIQALADAGVITVPINTFPLMWSGIGNDLRKAEPSIMSPALVDAFARVNLYYQNAIENRGNTTIAATAATDEARFQHFGSDYREKGELTASHEYLGERFAYKVTASANYEPQDDKTFRLDDSYMAVVLGNWIVTAGTIEQWWGPGFDSGLHKSNNARPMPSLMVSRNNAEAFETPWLSWLGTWTLTGGISMMEEERYAPHALLWNLRASIKPLRQLEIGLSWTTQFCGEGQECDLDSAWKSITGQRDCRGFEDGDCSNYGNQMAGFDVRYSETFWDVPVGIFLERTCEDSKGDPWEIVDCGKMYGVDTRFSFDSQQYKLFFEYTDTMVYCGEDSTKFNCFYEHGTYKSGSRYHGRAFGSTYDSDAQVYALGLVGQFKNSHAFTSIFRYAQLNKDGESPSHGWAPQPPKEDLLMLELSYRMPLMSGMMTFGGTVSQSEFEEEDSETDGTLFTRYEYKF</sequence>
<dbReference type="InterPro" id="IPR026950">
    <property type="entry name" value="Caps_assemb_Wzi"/>
</dbReference>
<dbReference type="RefSeq" id="WP_080914528.1">
    <property type="nucleotide sequence ID" value="NZ_CP020472.1"/>
</dbReference>
<keyword evidence="3" id="KW-1185">Reference proteome</keyword>
<dbReference type="InterPro" id="IPR038636">
    <property type="entry name" value="Wzi_sf"/>
</dbReference>
<evidence type="ECO:0000313" key="3">
    <source>
        <dbReference type="Proteomes" id="UP000191820"/>
    </source>
</evidence>